<evidence type="ECO:0000313" key="2">
    <source>
        <dbReference type="EMBL" id="KAF5835492.1"/>
    </source>
</evidence>
<proteinExistence type="predicted"/>
<name>A0ABQ7GLJ8_DUNSA</name>
<sequence>MLPRRLVKCATVINARKSHEAISSRPLHLQNQCAPHFAVAAWTEPSDRTTMMSHSPPFQTWQKNGQVGDIFLLEVVFVSLQNKHTMRVVWPVVLEMLAETPKTQQPAIVELVVVEGALCTLQSMGANAVLKPLSSSKPVLEERAMAFKWEDLANALSKAFPGNEGRNLRELGRATVEAGYGFGGPRGADPSDAARWAQEALENGEYPLAQQVRAFLGNRDDQGLSKQRGTKQHKLLDNTAKDNIKGDFRIDVGEFLKKHNFQELQQARQQEQEHQEERQQKQLEQQEQLAQEVQKQLDQQQLEREQQTGQELIKQEVLEQLDQQQLEQEQQMEEEMEQELLQQEALEQSKHEQQAQRVEQESQRAEVQALRVEQQAQRAENAQLQGELVRMERWLNLQEGRQAWVADTSADAHLAARAAECVKITKPREVQQQLTKETAAAELGVAPHLLERPPGKRGEACFIARLGVQGARDKLEEIRRARPVERTVTPGGLYVSRECTALGQKRAQCMRHVKPIIRTILAAEEAWHGFDVFDGPNSQDLWVSAGPVKEGLGGRVHTWRYPMETHAIPMQRGGRASMALDPKHLEEVTMQGVRERLEWELGPPPQAAAAAAATAAAAAAAAPTAASPLAATAAAAAAANAPPSCRH</sequence>
<dbReference type="Proteomes" id="UP000815325">
    <property type="component" value="Unassembled WGS sequence"/>
</dbReference>
<reference evidence="2" key="1">
    <citation type="submission" date="2017-08" db="EMBL/GenBank/DDBJ databases">
        <authorList>
            <person name="Polle J.E."/>
            <person name="Barry K."/>
            <person name="Cushman J."/>
            <person name="Schmutz J."/>
            <person name="Tran D."/>
            <person name="Hathwaick L.T."/>
            <person name="Yim W.C."/>
            <person name="Jenkins J."/>
            <person name="Mckie-Krisberg Z.M."/>
            <person name="Prochnik S."/>
            <person name="Lindquist E."/>
            <person name="Dockter R.B."/>
            <person name="Adam C."/>
            <person name="Molina H."/>
            <person name="Bunkerborg J."/>
            <person name="Jin E."/>
            <person name="Buchheim M."/>
            <person name="Magnuson J."/>
        </authorList>
    </citation>
    <scope>NUCLEOTIDE SEQUENCE</scope>
    <source>
        <strain evidence="2">CCAP 19/18</strain>
    </source>
</reference>
<gene>
    <name evidence="2" type="ORF">DUNSADRAFT_7332</name>
</gene>
<evidence type="ECO:0000256" key="1">
    <source>
        <dbReference type="SAM" id="MobiDB-lite"/>
    </source>
</evidence>
<keyword evidence="3" id="KW-1185">Reference proteome</keyword>
<dbReference type="EMBL" id="MU069703">
    <property type="protein sequence ID" value="KAF5835492.1"/>
    <property type="molecule type" value="Genomic_DNA"/>
</dbReference>
<evidence type="ECO:0000313" key="3">
    <source>
        <dbReference type="Proteomes" id="UP000815325"/>
    </source>
</evidence>
<accession>A0ABQ7GLJ8</accession>
<organism evidence="2 3">
    <name type="scientific">Dunaliella salina</name>
    <name type="common">Green alga</name>
    <name type="synonym">Protococcus salinus</name>
    <dbReference type="NCBI Taxonomy" id="3046"/>
    <lineage>
        <taxon>Eukaryota</taxon>
        <taxon>Viridiplantae</taxon>
        <taxon>Chlorophyta</taxon>
        <taxon>core chlorophytes</taxon>
        <taxon>Chlorophyceae</taxon>
        <taxon>CS clade</taxon>
        <taxon>Chlamydomonadales</taxon>
        <taxon>Dunaliellaceae</taxon>
        <taxon>Dunaliella</taxon>
    </lineage>
</organism>
<protein>
    <submittedName>
        <fullName evidence="2">Uncharacterized protein</fullName>
    </submittedName>
</protein>
<feature type="region of interest" description="Disordered" evidence="1">
    <location>
        <begin position="265"/>
        <end position="284"/>
    </location>
</feature>
<comment type="caution">
    <text evidence="2">The sequence shown here is derived from an EMBL/GenBank/DDBJ whole genome shotgun (WGS) entry which is preliminary data.</text>
</comment>
<feature type="compositionally biased region" description="Basic and acidic residues" evidence="1">
    <location>
        <begin position="270"/>
        <end position="281"/>
    </location>
</feature>